<dbReference type="InterPro" id="IPR056594">
    <property type="entry name" value="AT5G49610-like_b-prop"/>
</dbReference>
<evidence type="ECO:0000313" key="3">
    <source>
        <dbReference type="EMBL" id="VAI18189.1"/>
    </source>
</evidence>
<evidence type="ECO:0000259" key="2">
    <source>
        <dbReference type="Pfam" id="PF23635"/>
    </source>
</evidence>
<accession>A0A9R0TTL0</accession>
<dbReference type="Pfam" id="PF23635">
    <property type="entry name" value="Beta-prop_AT5G49610-like"/>
    <property type="match status" value="1"/>
</dbReference>
<dbReference type="EMBL" id="LT934119">
    <property type="protein sequence ID" value="VAI18189.1"/>
    <property type="molecule type" value="Genomic_DNA"/>
</dbReference>
<feature type="domain" description="F-box protein AT5G49610-like beta-propeller" evidence="2">
    <location>
        <begin position="149"/>
        <end position="400"/>
    </location>
</feature>
<dbReference type="Proteomes" id="UP000324705">
    <property type="component" value="Chromosome 5A"/>
</dbReference>
<feature type="transmembrane region" description="Helical" evidence="1">
    <location>
        <begin position="433"/>
        <end position="454"/>
    </location>
</feature>
<evidence type="ECO:0000256" key="1">
    <source>
        <dbReference type="SAM" id="Phobius"/>
    </source>
</evidence>
<keyword evidence="4" id="KW-1185">Reference proteome</keyword>
<dbReference type="Gramene" id="TRITD5Av1G146270.2">
    <property type="protein sequence ID" value="TRITD5Av1G146270.2"/>
    <property type="gene ID" value="TRITD5Av1G146270"/>
</dbReference>
<gene>
    <name evidence="3" type="ORF">TRITD_5Av1G146270</name>
</gene>
<protein>
    <recommendedName>
        <fullName evidence="2">F-box protein AT5G49610-like beta-propeller domain-containing protein</fullName>
    </recommendedName>
</protein>
<dbReference type="AlphaFoldDB" id="A0A9R0TTL0"/>
<sequence>MELEMVSQHGALLKVGLFVLVQALVYLILAQSSSVFSTTKTLGLPPARSLSARRMDDEKQRSLKRSLLAYSDTLDRRGLFLDILKMILIFASGRSDPDLAAAVRGSDFFLTRLPEDSGDSTLRWKLQSFHGGYVVLVKDATHQIAAYNPVTQALHLLPRPPEEILFSDSLEAHIVFSEEDQRVFRVVCVQHQSTRLRAPACVAVFSTATREWQVSPWVETSPPPPPHDFIKFYPGTQLNGFVYWKHTSRPYVLVLNTVTVQFSRLDLPPFLGQISSTRFRLGQTKDGMLCMVAIDLSDAERGTLHVWFWTADDDGVEKWVLGDTFLLTTFVDATKDDPTVQIEAVIDGFVYLSTKYDEHTDEHTESLLSLCLETAKLNKLFGDSTYVSPAHPYIMAWPPSLVCHKISADFDSFREKVERELMGNALGKLSRSFLWPILCQLKTNLFGLIILYFFSRDELSYKCLGVMTGRAYSRRRPTGQI</sequence>
<evidence type="ECO:0000313" key="4">
    <source>
        <dbReference type="Proteomes" id="UP000324705"/>
    </source>
</evidence>
<feature type="transmembrane region" description="Helical" evidence="1">
    <location>
        <begin position="12"/>
        <end position="29"/>
    </location>
</feature>
<keyword evidence="1" id="KW-0812">Transmembrane</keyword>
<keyword evidence="1" id="KW-0472">Membrane</keyword>
<reference evidence="3 4" key="1">
    <citation type="submission" date="2017-09" db="EMBL/GenBank/DDBJ databases">
        <authorList>
            <consortium name="International Durum Wheat Genome Sequencing Consortium (IDWGSC)"/>
            <person name="Milanesi L."/>
        </authorList>
    </citation>
    <scope>NUCLEOTIDE SEQUENCE [LARGE SCALE GENOMIC DNA]</scope>
    <source>
        <strain evidence="4">cv. Svevo</strain>
    </source>
</reference>
<name>A0A9R0TTL0_TRITD</name>
<organism evidence="3 4">
    <name type="scientific">Triticum turgidum subsp. durum</name>
    <name type="common">Durum wheat</name>
    <name type="synonym">Triticum durum</name>
    <dbReference type="NCBI Taxonomy" id="4567"/>
    <lineage>
        <taxon>Eukaryota</taxon>
        <taxon>Viridiplantae</taxon>
        <taxon>Streptophyta</taxon>
        <taxon>Embryophyta</taxon>
        <taxon>Tracheophyta</taxon>
        <taxon>Spermatophyta</taxon>
        <taxon>Magnoliopsida</taxon>
        <taxon>Liliopsida</taxon>
        <taxon>Poales</taxon>
        <taxon>Poaceae</taxon>
        <taxon>BOP clade</taxon>
        <taxon>Pooideae</taxon>
        <taxon>Triticodae</taxon>
        <taxon>Triticeae</taxon>
        <taxon>Triticinae</taxon>
        <taxon>Triticum</taxon>
    </lineage>
</organism>
<keyword evidence="1" id="KW-1133">Transmembrane helix</keyword>
<proteinExistence type="predicted"/>
<dbReference type="PANTHER" id="PTHR33207">
    <property type="entry name" value="F-BOX DOMAIN CONTAINING PROTEIN-RELATED"/>
    <property type="match status" value="1"/>
</dbReference>